<dbReference type="AlphaFoldDB" id="A0A2U3LUG8"/>
<name>A0A2U3LUG8_9FIRM</name>
<dbReference type="Proteomes" id="UP000238916">
    <property type="component" value="Unassembled WGS sequence"/>
</dbReference>
<reference evidence="3" key="1">
    <citation type="submission" date="2018-02" db="EMBL/GenBank/DDBJ databases">
        <authorList>
            <person name="Hausmann B."/>
        </authorList>
    </citation>
    <scope>NUCLEOTIDE SEQUENCE [LARGE SCALE GENOMIC DNA]</scope>
    <source>
        <strain evidence="3">Peat soil MAG SbF1</strain>
    </source>
</reference>
<proteinExistence type="predicted"/>
<feature type="transmembrane region" description="Helical" evidence="1">
    <location>
        <begin position="15"/>
        <end position="35"/>
    </location>
</feature>
<accession>A0A2U3LUG8</accession>
<sequence>MSNYSVWRDLIKPTIFAFIIACAIPAGIAGVYYLYSNFF</sequence>
<evidence type="ECO:0000313" key="3">
    <source>
        <dbReference type="Proteomes" id="UP000238916"/>
    </source>
</evidence>
<organism evidence="2 3">
    <name type="scientific">Candidatus Desulfosporosinus infrequens</name>
    <dbReference type="NCBI Taxonomy" id="2043169"/>
    <lineage>
        <taxon>Bacteria</taxon>
        <taxon>Bacillati</taxon>
        <taxon>Bacillota</taxon>
        <taxon>Clostridia</taxon>
        <taxon>Eubacteriales</taxon>
        <taxon>Desulfitobacteriaceae</taxon>
        <taxon>Desulfosporosinus</taxon>
    </lineage>
</organism>
<protein>
    <submittedName>
        <fullName evidence="2">Uncharacterized protein</fullName>
    </submittedName>
</protein>
<keyword evidence="1" id="KW-1133">Transmembrane helix</keyword>
<keyword evidence="1" id="KW-0472">Membrane</keyword>
<keyword evidence="1" id="KW-0812">Transmembrane</keyword>
<dbReference type="EMBL" id="OMOF01000823">
    <property type="protein sequence ID" value="SPF55580.1"/>
    <property type="molecule type" value="Genomic_DNA"/>
</dbReference>
<evidence type="ECO:0000256" key="1">
    <source>
        <dbReference type="SAM" id="Phobius"/>
    </source>
</evidence>
<evidence type="ECO:0000313" key="2">
    <source>
        <dbReference type="EMBL" id="SPF55580.1"/>
    </source>
</evidence>
<gene>
    <name evidence="2" type="ORF">SBF1_840054</name>
</gene>